<reference evidence="1 2" key="1">
    <citation type="journal article" date="2013" name="Genome Announc.">
        <title>Draft Genome Sequence of Indibacter alkaliphilus Strain LW1T, Isolated from Lonar Lake, a Haloalkaline Lake in the Buldana District of Maharashtra, India.</title>
        <authorList>
            <person name="Singh A."/>
            <person name="Kumar Jangir P."/>
            <person name="Sharma R."/>
            <person name="Singh A."/>
            <person name="Kumar Pinnaka A."/>
            <person name="Shivaji S."/>
        </authorList>
    </citation>
    <scope>NUCLEOTIDE SEQUENCE [LARGE SCALE GENOMIC DNA]</scope>
    <source>
        <strain evidence="2">CCUG 57479 / KCTC 22604 / LW1</strain>
    </source>
</reference>
<dbReference type="AlphaFoldDB" id="S2CVV7"/>
<organism evidence="1 2">
    <name type="scientific">Indibacter alkaliphilus (strain CCUG 57479 / KCTC 22604 / LW1)</name>
    <dbReference type="NCBI Taxonomy" id="1189612"/>
    <lineage>
        <taxon>Bacteria</taxon>
        <taxon>Pseudomonadati</taxon>
        <taxon>Bacteroidota</taxon>
        <taxon>Cytophagia</taxon>
        <taxon>Cytophagales</taxon>
        <taxon>Cyclobacteriaceae</taxon>
    </lineage>
</organism>
<name>S2CVV7_INDAL</name>
<sequence length="199" mass="23486">MKTIKTHQDWVLFAEESDPLEILESVYGLRDFALMKKRIFQLIESSISRNPKPNFKKDPSYLVYFSKLVSDAIIGLYLLEEKKADFGHLKGKYTNKVIQKIYKKTNCPGNFPWVFYPYSLNKKELNDPIKTLTKIRKAVDLEVWLDFIEQCVHNCLAFGFEPEWEGYNFQTACTYYLTKLYDIGHLIYATETEFGRKYI</sequence>
<dbReference type="eggNOG" id="ENOG5033WVG">
    <property type="taxonomic scope" value="Bacteria"/>
</dbReference>
<dbReference type="RefSeq" id="WP_009036374.1">
    <property type="nucleotide sequence ID" value="NZ_ALWO02000056.1"/>
</dbReference>
<dbReference type="OrthoDB" id="980500at2"/>
<dbReference type="Proteomes" id="UP000006073">
    <property type="component" value="Unassembled WGS sequence"/>
</dbReference>
<accession>S2CVV7</accession>
<protein>
    <submittedName>
        <fullName evidence="1">Uncharacterized protein</fullName>
    </submittedName>
</protein>
<dbReference type="EMBL" id="ALWO02000056">
    <property type="protein sequence ID" value="EOZ91302.1"/>
    <property type="molecule type" value="Genomic_DNA"/>
</dbReference>
<dbReference type="STRING" id="1189612.A33Q_4691"/>
<keyword evidence="2" id="KW-1185">Reference proteome</keyword>
<comment type="caution">
    <text evidence="1">The sequence shown here is derived from an EMBL/GenBank/DDBJ whole genome shotgun (WGS) entry which is preliminary data.</text>
</comment>
<evidence type="ECO:0000313" key="1">
    <source>
        <dbReference type="EMBL" id="EOZ91302.1"/>
    </source>
</evidence>
<proteinExistence type="predicted"/>
<gene>
    <name evidence="1" type="ORF">A33Q_4691</name>
</gene>
<evidence type="ECO:0000313" key="2">
    <source>
        <dbReference type="Proteomes" id="UP000006073"/>
    </source>
</evidence>